<reference evidence="2 3" key="1">
    <citation type="submission" date="2023-01" db="EMBL/GenBank/DDBJ databases">
        <title>Psychrosphaera sp. nov., isolated from marine algae.</title>
        <authorList>
            <person name="Bayburt H."/>
            <person name="Choi B.J."/>
            <person name="Kim J.M."/>
            <person name="Choi D.G."/>
            <person name="Jeon C.O."/>
        </authorList>
    </citation>
    <scope>NUCLEOTIDE SEQUENCE [LARGE SCALE GENOMIC DNA]</scope>
    <source>
        <strain evidence="2 3">G1-22</strain>
    </source>
</reference>
<evidence type="ECO:0000313" key="3">
    <source>
        <dbReference type="Proteomes" id="UP001528411"/>
    </source>
</evidence>
<keyword evidence="3" id="KW-1185">Reference proteome</keyword>
<accession>A0ABT5FBG0</accession>
<feature type="transmembrane region" description="Helical" evidence="1">
    <location>
        <begin position="12"/>
        <end position="31"/>
    </location>
</feature>
<sequence length="132" mass="15333">MNRPDLNELKSFALTMSWAFPVIFGAFLPWLFSYNWQLWPFAISVVLMSLYLVKPNLIYYPFKFWSVIGGVMGWINTRIILSLSFYILIAPLGVVLRYFGKLQYKSKMPTNATSNYVKPEAESSKNNLENPF</sequence>
<comment type="caution">
    <text evidence="2">The sequence shown here is derived from an EMBL/GenBank/DDBJ whole genome shotgun (WGS) entry which is preliminary data.</text>
</comment>
<dbReference type="EMBL" id="JAQOMS010000002">
    <property type="protein sequence ID" value="MDC2888867.1"/>
    <property type="molecule type" value="Genomic_DNA"/>
</dbReference>
<protein>
    <submittedName>
        <fullName evidence="2">SxtJ family membrane protein</fullName>
    </submittedName>
</protein>
<evidence type="ECO:0000313" key="2">
    <source>
        <dbReference type="EMBL" id="MDC2888867.1"/>
    </source>
</evidence>
<gene>
    <name evidence="2" type="ORF">PN838_08875</name>
</gene>
<feature type="transmembrane region" description="Helical" evidence="1">
    <location>
        <begin position="38"/>
        <end position="59"/>
    </location>
</feature>
<evidence type="ECO:0000256" key="1">
    <source>
        <dbReference type="SAM" id="Phobius"/>
    </source>
</evidence>
<keyword evidence="1" id="KW-1133">Transmembrane helix</keyword>
<keyword evidence="1" id="KW-0472">Membrane</keyword>
<keyword evidence="1" id="KW-0812">Transmembrane</keyword>
<proteinExistence type="predicted"/>
<dbReference type="Proteomes" id="UP001528411">
    <property type="component" value="Unassembled WGS sequence"/>
</dbReference>
<dbReference type="InterPro" id="IPR045781">
    <property type="entry name" value="SxtJ"/>
</dbReference>
<feature type="transmembrane region" description="Helical" evidence="1">
    <location>
        <begin position="79"/>
        <end position="99"/>
    </location>
</feature>
<dbReference type="RefSeq" id="WP_272180428.1">
    <property type="nucleotide sequence ID" value="NZ_JAQOMS010000002.1"/>
</dbReference>
<name>A0ABT5FBG0_9GAMM</name>
<dbReference type="Pfam" id="PF19588">
    <property type="entry name" value="SxtJ"/>
    <property type="match status" value="1"/>
</dbReference>
<organism evidence="2 3">
    <name type="scientific">Psychrosphaera algicola</name>
    <dbReference type="NCBI Taxonomy" id="3023714"/>
    <lineage>
        <taxon>Bacteria</taxon>
        <taxon>Pseudomonadati</taxon>
        <taxon>Pseudomonadota</taxon>
        <taxon>Gammaproteobacteria</taxon>
        <taxon>Alteromonadales</taxon>
        <taxon>Pseudoalteromonadaceae</taxon>
        <taxon>Psychrosphaera</taxon>
    </lineage>
</organism>